<dbReference type="CDD" id="cd00077">
    <property type="entry name" value="HDc"/>
    <property type="match status" value="1"/>
</dbReference>
<dbReference type="Pfam" id="PF13328">
    <property type="entry name" value="HD_4"/>
    <property type="match status" value="1"/>
</dbReference>
<comment type="catalytic activity">
    <reaction evidence="11">
        <text>guanosine 3',5'-bis(diphosphate) + H2O = GDP + diphosphate + H(+)</text>
        <dbReference type="Rhea" id="RHEA:14253"/>
        <dbReference type="ChEBI" id="CHEBI:15377"/>
        <dbReference type="ChEBI" id="CHEBI:15378"/>
        <dbReference type="ChEBI" id="CHEBI:33019"/>
        <dbReference type="ChEBI" id="CHEBI:58189"/>
        <dbReference type="ChEBI" id="CHEBI:77828"/>
        <dbReference type="EC" id="3.1.7.2"/>
    </reaction>
</comment>
<dbReference type="GO" id="GO:0046872">
    <property type="term" value="F:metal ion binding"/>
    <property type="evidence" value="ECO:0007669"/>
    <property type="project" value="UniProtKB-KW"/>
</dbReference>
<evidence type="ECO:0000256" key="9">
    <source>
        <dbReference type="ARBA" id="ARBA00041464"/>
    </source>
</evidence>
<dbReference type="PANTHER" id="PTHR46246:SF1">
    <property type="entry name" value="GUANOSINE-3',5'-BIS(DIPHOSPHATE) 3'-PYROPHOSPHOHYDROLASE MESH1"/>
    <property type="match status" value="1"/>
</dbReference>
<dbReference type="Gene3D" id="1.10.3210.10">
    <property type="entry name" value="Hypothetical protein af1432"/>
    <property type="match status" value="1"/>
</dbReference>
<dbReference type="InterPro" id="IPR052194">
    <property type="entry name" value="MESH1"/>
</dbReference>
<dbReference type="InterPro" id="IPR006674">
    <property type="entry name" value="HD_domain"/>
</dbReference>
<evidence type="ECO:0000256" key="4">
    <source>
        <dbReference type="ARBA" id="ARBA00023211"/>
    </source>
</evidence>
<evidence type="ECO:0000256" key="2">
    <source>
        <dbReference type="ARBA" id="ARBA00022723"/>
    </source>
</evidence>
<name>A0A914WR84_9BILA</name>
<accession>A0A914WR84</accession>
<comment type="similarity">
    <text evidence="7">Belongs to the MESH1 family.</text>
</comment>
<dbReference type="PROSITE" id="PS51831">
    <property type="entry name" value="HD"/>
    <property type="match status" value="1"/>
</dbReference>
<keyword evidence="4" id="KW-0464">Manganese</keyword>
<dbReference type="PANTHER" id="PTHR46246">
    <property type="entry name" value="GUANOSINE-3',5'-BIS(DIPHOSPHATE) 3'-PYROPHOSPHOHYDROLASE MESH1"/>
    <property type="match status" value="1"/>
</dbReference>
<proteinExistence type="inferred from homology"/>
<dbReference type="SMART" id="SM00471">
    <property type="entry name" value="HDc"/>
    <property type="match status" value="1"/>
</dbReference>
<keyword evidence="2" id="KW-0479">Metal-binding</keyword>
<comment type="cofactor">
    <cofactor evidence="1">
        <name>Mn(2+)</name>
        <dbReference type="ChEBI" id="CHEBI:29035"/>
    </cofactor>
</comment>
<evidence type="ECO:0000256" key="11">
    <source>
        <dbReference type="ARBA" id="ARBA00047968"/>
    </source>
</evidence>
<keyword evidence="3" id="KW-0378">Hydrolase</keyword>
<evidence type="ECO:0000256" key="3">
    <source>
        <dbReference type="ARBA" id="ARBA00022801"/>
    </source>
</evidence>
<comment type="function">
    <text evidence="6">ppGpp hydrolyzing enzyme involved in starvation response.</text>
</comment>
<feature type="domain" description="HD" evidence="12">
    <location>
        <begin position="48"/>
        <end position="143"/>
    </location>
</feature>
<evidence type="ECO:0000313" key="14">
    <source>
        <dbReference type="WBParaSite" id="PSAMB.scaffold4980size12993.g25652.t1"/>
    </source>
</evidence>
<evidence type="ECO:0000313" key="13">
    <source>
        <dbReference type="Proteomes" id="UP000887566"/>
    </source>
</evidence>
<evidence type="ECO:0000256" key="7">
    <source>
        <dbReference type="ARBA" id="ARBA00038354"/>
    </source>
</evidence>
<reference evidence="14" key="1">
    <citation type="submission" date="2022-11" db="UniProtKB">
        <authorList>
            <consortium name="WormBaseParasite"/>
        </authorList>
    </citation>
    <scope>IDENTIFICATION</scope>
</reference>
<dbReference type="GO" id="GO:0008893">
    <property type="term" value="F:guanosine-3',5'-bis(diphosphate) 3'-diphosphatase activity"/>
    <property type="evidence" value="ECO:0007669"/>
    <property type="project" value="UniProtKB-EC"/>
</dbReference>
<evidence type="ECO:0000256" key="1">
    <source>
        <dbReference type="ARBA" id="ARBA00001936"/>
    </source>
</evidence>
<evidence type="ECO:0000259" key="12">
    <source>
        <dbReference type="PROSITE" id="PS51831"/>
    </source>
</evidence>
<evidence type="ECO:0000256" key="5">
    <source>
        <dbReference type="ARBA" id="ARBA00024387"/>
    </source>
</evidence>
<dbReference type="InterPro" id="IPR003607">
    <property type="entry name" value="HD/PDEase_dom"/>
</dbReference>
<keyword evidence="13" id="KW-1185">Reference proteome</keyword>
<dbReference type="SUPFAM" id="SSF109604">
    <property type="entry name" value="HD-domain/PDEase-like"/>
    <property type="match status" value="1"/>
</dbReference>
<dbReference type="WBParaSite" id="PSAMB.scaffold4980size12993.g25652.t1">
    <property type="protein sequence ID" value="PSAMB.scaffold4980size12993.g25652.t1"/>
    <property type="gene ID" value="PSAMB.scaffold4980size12993.g25652"/>
</dbReference>
<organism evidence="13 14">
    <name type="scientific">Plectus sambesii</name>
    <dbReference type="NCBI Taxonomy" id="2011161"/>
    <lineage>
        <taxon>Eukaryota</taxon>
        <taxon>Metazoa</taxon>
        <taxon>Ecdysozoa</taxon>
        <taxon>Nematoda</taxon>
        <taxon>Chromadorea</taxon>
        <taxon>Plectida</taxon>
        <taxon>Plectina</taxon>
        <taxon>Plectoidea</taxon>
        <taxon>Plectidae</taxon>
        <taxon>Plectus</taxon>
    </lineage>
</organism>
<dbReference type="AlphaFoldDB" id="A0A914WR84"/>
<dbReference type="Proteomes" id="UP000887566">
    <property type="component" value="Unplaced"/>
</dbReference>
<dbReference type="EC" id="3.1.7.2" evidence="5"/>
<evidence type="ECO:0000256" key="8">
    <source>
        <dbReference type="ARBA" id="ARBA00040793"/>
    </source>
</evidence>
<evidence type="ECO:0000256" key="10">
    <source>
        <dbReference type="ARBA" id="ARBA00041770"/>
    </source>
</evidence>
<sequence length="195" mass="21992">MATATNSHANETTAAYTANDISLIVRAADFAARKHKDQRRKDHQQTPYINHPLGVARILTEEGNIFDPATIAAALLHDTVEDTKTTFDELTEHFGPEVMAIVEEVTDDKRATKAARKQAQIDNAPHKSHKAKLVKMADKLYNLRDLERATPLGWDRHRVREYFKWAQQVVAGLTGTNDALEQTLKEIIERNLAKK</sequence>
<protein>
    <recommendedName>
        <fullName evidence="8">Guanosine-3',5'-bis(diphosphate) 3'-pyrophosphohydrolase MESH1</fullName>
        <ecNumber evidence="5">3.1.7.2</ecNumber>
    </recommendedName>
    <alternativeName>
        <fullName evidence="9">Metazoan SpoT homolog 1</fullName>
    </alternativeName>
    <alternativeName>
        <fullName evidence="10">Penta-phosphate guanosine-3'-pyrophosphohydrolase</fullName>
    </alternativeName>
</protein>
<dbReference type="FunFam" id="1.10.3210.10:FF:000012">
    <property type="entry name" value="HD domain containing 3"/>
    <property type="match status" value="1"/>
</dbReference>
<evidence type="ECO:0000256" key="6">
    <source>
        <dbReference type="ARBA" id="ARBA00037781"/>
    </source>
</evidence>